<evidence type="ECO:0000256" key="1">
    <source>
        <dbReference type="SAM" id="Phobius"/>
    </source>
</evidence>
<feature type="transmembrane region" description="Helical" evidence="1">
    <location>
        <begin position="78"/>
        <end position="96"/>
    </location>
</feature>
<keyword evidence="2" id="KW-0732">Signal</keyword>
<feature type="chain" id="PRO_5010178846" evidence="2">
    <location>
        <begin position="28"/>
        <end position="328"/>
    </location>
</feature>
<evidence type="ECO:0000256" key="2">
    <source>
        <dbReference type="SAM" id="SignalP"/>
    </source>
</evidence>
<dbReference type="RefSeq" id="XP_013406163.1">
    <property type="nucleotide sequence ID" value="XM_013550709.1"/>
</dbReference>
<dbReference type="AlphaFoldDB" id="A0A1S3J776"/>
<dbReference type="STRING" id="7574.A0A1S3J776"/>
<gene>
    <name evidence="4" type="primary">LOC106170727</name>
</gene>
<organism evidence="3 4">
    <name type="scientific">Lingula anatina</name>
    <name type="common">Brachiopod</name>
    <name type="synonym">Lingula unguis</name>
    <dbReference type="NCBI Taxonomy" id="7574"/>
    <lineage>
        <taxon>Eukaryota</taxon>
        <taxon>Metazoa</taxon>
        <taxon>Spiralia</taxon>
        <taxon>Lophotrochozoa</taxon>
        <taxon>Brachiopoda</taxon>
        <taxon>Linguliformea</taxon>
        <taxon>Lingulata</taxon>
        <taxon>Lingulida</taxon>
        <taxon>Linguloidea</taxon>
        <taxon>Lingulidae</taxon>
        <taxon>Lingula</taxon>
    </lineage>
</organism>
<dbReference type="GO" id="GO:0036503">
    <property type="term" value="P:ERAD pathway"/>
    <property type="evidence" value="ECO:0007669"/>
    <property type="project" value="TreeGrafter"/>
</dbReference>
<keyword evidence="1" id="KW-0472">Membrane</keyword>
<evidence type="ECO:0000313" key="3">
    <source>
        <dbReference type="Proteomes" id="UP000085678"/>
    </source>
</evidence>
<dbReference type="OrthoDB" id="5920264at2759"/>
<feature type="transmembrane region" description="Helical" evidence="1">
    <location>
        <begin position="108"/>
        <end position="128"/>
    </location>
</feature>
<dbReference type="Proteomes" id="UP000085678">
    <property type="component" value="Unplaced"/>
</dbReference>
<keyword evidence="1" id="KW-0812">Transmembrane</keyword>
<reference evidence="4" key="1">
    <citation type="submission" date="2025-08" db="UniProtKB">
        <authorList>
            <consortium name="RefSeq"/>
        </authorList>
    </citation>
    <scope>IDENTIFICATION</scope>
    <source>
        <tissue evidence="4">Gonads</tissue>
    </source>
</reference>
<proteinExistence type="predicted"/>
<dbReference type="FunCoup" id="A0A1S3J776">
    <property type="interactions" value="185"/>
</dbReference>
<keyword evidence="1" id="KW-1133">Transmembrane helix</keyword>
<dbReference type="GO" id="GO:0016020">
    <property type="term" value="C:membrane"/>
    <property type="evidence" value="ECO:0007669"/>
    <property type="project" value="InterPro"/>
</dbReference>
<protein>
    <submittedName>
        <fullName evidence="4">JNK1/MAPK8-associated membrane protein-like</fullName>
    </submittedName>
</protein>
<dbReference type="InterPro" id="IPR008485">
    <property type="entry name" value="JAMP"/>
</dbReference>
<dbReference type="Pfam" id="PF05571">
    <property type="entry name" value="JAMP"/>
    <property type="match status" value="1"/>
</dbReference>
<feature type="transmembrane region" description="Helical" evidence="1">
    <location>
        <begin position="207"/>
        <end position="225"/>
    </location>
</feature>
<dbReference type="PANTHER" id="PTHR12740:SF4">
    <property type="entry name" value="JNK1_MAPK8-ASSOCIATED MEMBRANE PROTEIN"/>
    <property type="match status" value="1"/>
</dbReference>
<dbReference type="GeneID" id="106170727"/>
<evidence type="ECO:0000313" key="4">
    <source>
        <dbReference type="RefSeq" id="XP_013406163.1"/>
    </source>
</evidence>
<dbReference type="PANTHER" id="PTHR12740">
    <property type="entry name" value="JNK1/MAPK8-ASSOCIATED MEMBRANE PROTEIN"/>
    <property type="match status" value="1"/>
</dbReference>
<feature type="transmembrane region" description="Helical" evidence="1">
    <location>
        <begin position="231"/>
        <end position="250"/>
    </location>
</feature>
<feature type="transmembrane region" description="Helical" evidence="1">
    <location>
        <begin position="173"/>
        <end position="195"/>
    </location>
</feature>
<sequence>MPRMLWGVCFRLALVSIISQTCVSTEADVIPAPCRGLYCGRVRHEDGSFGDCGACPHGQRPNNSVCSPCENTPPLYDWLYLGFMAIAPLVLHWFFIDFTNARKVHGLLVLHISAFSESLLAAVMTLLVSQPRGRLSISSCHVERLSDWYTMLENPKIDYTTTIHCTQEAVYPLYTIVMIYYAFCLVFMMLFRPVISAKLVGGKGTKSIYAALYFIPSLVVIQAVLGGLMYYSFPYILVVVSLITLALHLASFEDQDIKSLVKSNFTVPRNLAVLVGHWLLHTYGIVSITEMREPWLHGPLLALVPLPTLYYLLTAKFTDPDNLNVVDG</sequence>
<feature type="transmembrane region" description="Helical" evidence="1">
    <location>
        <begin position="295"/>
        <end position="313"/>
    </location>
</feature>
<feature type="transmembrane region" description="Helical" evidence="1">
    <location>
        <begin position="271"/>
        <end position="289"/>
    </location>
</feature>
<dbReference type="KEGG" id="lak:106170727"/>
<feature type="signal peptide" evidence="2">
    <location>
        <begin position="1"/>
        <end position="27"/>
    </location>
</feature>
<name>A0A1S3J776_LINAN</name>
<keyword evidence="3" id="KW-1185">Reference proteome</keyword>
<dbReference type="GO" id="GO:0006986">
    <property type="term" value="P:response to unfolded protein"/>
    <property type="evidence" value="ECO:0007669"/>
    <property type="project" value="InterPro"/>
</dbReference>
<accession>A0A1S3J776</accession>
<dbReference type="GO" id="GO:0031625">
    <property type="term" value="F:ubiquitin protein ligase binding"/>
    <property type="evidence" value="ECO:0007669"/>
    <property type="project" value="TreeGrafter"/>
</dbReference>
<dbReference type="InParanoid" id="A0A1S3J776"/>